<dbReference type="PROSITE" id="PS01068">
    <property type="entry name" value="OMPA_1"/>
    <property type="match status" value="1"/>
</dbReference>
<accession>A0A937AFF8</accession>
<dbReference type="PRINTS" id="PR01021">
    <property type="entry name" value="OMPADOMAIN"/>
</dbReference>
<dbReference type="InterPro" id="IPR050330">
    <property type="entry name" value="Bact_OuterMem_StrucFunc"/>
</dbReference>
<dbReference type="AlphaFoldDB" id="A0A937AFF8"/>
<evidence type="ECO:0000313" key="7">
    <source>
        <dbReference type="Proteomes" id="UP000642920"/>
    </source>
</evidence>
<protein>
    <submittedName>
        <fullName evidence="6">PorP/SprF family type IX secretion system membrane protein</fullName>
    </submittedName>
</protein>
<dbReference type="PANTHER" id="PTHR30329">
    <property type="entry name" value="STATOR ELEMENT OF FLAGELLAR MOTOR COMPLEX"/>
    <property type="match status" value="1"/>
</dbReference>
<feature type="domain" description="OmpA-like" evidence="5">
    <location>
        <begin position="373"/>
        <end position="490"/>
    </location>
</feature>
<dbReference type="RefSeq" id="WP_201920971.1">
    <property type="nucleotide sequence ID" value="NZ_JAERQG010000002.1"/>
</dbReference>
<dbReference type="InterPro" id="IPR036737">
    <property type="entry name" value="OmpA-like_sf"/>
</dbReference>
<proteinExistence type="predicted"/>
<name>A0A937AFF8_9BACT</name>
<evidence type="ECO:0000256" key="3">
    <source>
        <dbReference type="ARBA" id="ARBA00023237"/>
    </source>
</evidence>
<dbReference type="InterPro" id="IPR006664">
    <property type="entry name" value="OMP_bac"/>
</dbReference>
<keyword evidence="3" id="KW-0998">Cell outer membrane</keyword>
<reference evidence="6" key="1">
    <citation type="submission" date="2021-01" db="EMBL/GenBank/DDBJ databases">
        <title>Marivirga sp. nov., isolated from intertidal surface sediments.</title>
        <authorList>
            <person name="Zhang M."/>
        </authorList>
    </citation>
    <scope>NUCLEOTIDE SEQUENCE</scope>
    <source>
        <strain evidence="6">SM1354</strain>
    </source>
</reference>
<comment type="subcellular location">
    <subcellularLocation>
        <location evidence="1">Cell outer membrane</location>
    </subcellularLocation>
</comment>
<evidence type="ECO:0000256" key="1">
    <source>
        <dbReference type="ARBA" id="ARBA00004442"/>
    </source>
</evidence>
<dbReference type="Gene3D" id="3.30.1330.60">
    <property type="entry name" value="OmpA-like domain"/>
    <property type="match status" value="1"/>
</dbReference>
<dbReference type="SUPFAM" id="SSF103088">
    <property type="entry name" value="OmpA-like"/>
    <property type="match status" value="1"/>
</dbReference>
<keyword evidence="2 4" id="KW-0472">Membrane</keyword>
<dbReference type="Pfam" id="PF00691">
    <property type="entry name" value="OmpA"/>
    <property type="match status" value="1"/>
</dbReference>
<dbReference type="Proteomes" id="UP000642920">
    <property type="component" value="Unassembled WGS sequence"/>
</dbReference>
<dbReference type="CDD" id="cd07185">
    <property type="entry name" value="OmpA_C-like"/>
    <property type="match status" value="1"/>
</dbReference>
<dbReference type="InterPro" id="IPR006690">
    <property type="entry name" value="OMPA-like_CS"/>
</dbReference>
<gene>
    <name evidence="6" type="ORF">JKP34_10855</name>
</gene>
<dbReference type="Pfam" id="PF11751">
    <property type="entry name" value="PorP_SprF"/>
    <property type="match status" value="1"/>
</dbReference>
<dbReference type="GO" id="GO:0009279">
    <property type="term" value="C:cell outer membrane"/>
    <property type="evidence" value="ECO:0007669"/>
    <property type="project" value="UniProtKB-SubCell"/>
</dbReference>
<dbReference type="InterPro" id="IPR006665">
    <property type="entry name" value="OmpA-like"/>
</dbReference>
<evidence type="ECO:0000256" key="2">
    <source>
        <dbReference type="ARBA" id="ARBA00023136"/>
    </source>
</evidence>
<dbReference type="NCBIfam" id="TIGR03519">
    <property type="entry name" value="T9SS_PorP_fam"/>
    <property type="match status" value="1"/>
</dbReference>
<dbReference type="PANTHER" id="PTHR30329:SF21">
    <property type="entry name" value="LIPOPROTEIN YIAD-RELATED"/>
    <property type="match status" value="1"/>
</dbReference>
<dbReference type="EMBL" id="JAERQG010000002">
    <property type="protein sequence ID" value="MBL0765751.1"/>
    <property type="molecule type" value="Genomic_DNA"/>
</dbReference>
<organism evidence="6 7">
    <name type="scientific">Marivirga atlantica</name>
    <dbReference type="NCBI Taxonomy" id="1548457"/>
    <lineage>
        <taxon>Bacteria</taxon>
        <taxon>Pseudomonadati</taxon>
        <taxon>Bacteroidota</taxon>
        <taxon>Cytophagia</taxon>
        <taxon>Cytophagales</taxon>
        <taxon>Marivirgaceae</taxon>
        <taxon>Marivirga</taxon>
    </lineage>
</organism>
<comment type="caution">
    <text evidence="6">The sequence shown here is derived from an EMBL/GenBank/DDBJ whole genome shotgun (WGS) entry which is preliminary data.</text>
</comment>
<evidence type="ECO:0000256" key="4">
    <source>
        <dbReference type="PROSITE-ProRule" id="PRU00473"/>
    </source>
</evidence>
<keyword evidence="7" id="KW-1185">Reference proteome</keyword>
<evidence type="ECO:0000259" key="5">
    <source>
        <dbReference type="PROSITE" id="PS51123"/>
    </source>
</evidence>
<sequence length="491" mass="55310">MIKSLTHIILIIGLLVLTISSSMAQQPYFSSYQNTELSLNPGYTGIDNVMGFNVTHRTQRYNSGLRLNTTNLQFQYTLANKERTKRLGGIGLIAESDQVSEGLPYSYYSIKLNGAYNLMLNSTQGISVGAQFSYNQQSIDASSFTTGNQWVNNQGYDESLAIGESFENQQANYLSTGFGAVWFKNTNGGDRLFYAGLSAFNLNQPTYTYTGNEQQLPLVYSFLGGASIFQFSESRIYMDGLASVQNEQAFWSVGPRLRRSFKNDDPFDPFTSGYIDVFTRYFSGDRLSFGTQVAQDNFSVGFTVDLHLNNAAQTASTEFSLSVFKRIKIGRKQAIDTTSSDYMIGESRQFEEDQIFSKEPVTVIEKEYQNKVTDDFSFELRKNFNYGFNETKLNEEAKAYLDDLAVLLNANKALQLKVSGHTDNIGTVEANQTISEERAKAVVDYLMEIGIEEDRLSYEGKGATVPLYKNNTEENRAKNRRVEFLIYAEKE</sequence>
<dbReference type="InterPro" id="IPR019861">
    <property type="entry name" value="PorP/SprF_Bacteroidetes"/>
</dbReference>
<evidence type="ECO:0000313" key="6">
    <source>
        <dbReference type="EMBL" id="MBL0765751.1"/>
    </source>
</evidence>
<dbReference type="PROSITE" id="PS51123">
    <property type="entry name" value="OMPA_2"/>
    <property type="match status" value="1"/>
</dbReference>